<name>A0A139H1T4_9PEZI</name>
<dbReference type="Gene3D" id="2.60.120.10">
    <property type="entry name" value="Jelly Rolls"/>
    <property type="match status" value="1"/>
</dbReference>
<organism evidence="2 3">
    <name type="scientific">Pseudocercospora eumusae</name>
    <dbReference type="NCBI Taxonomy" id="321146"/>
    <lineage>
        <taxon>Eukaryota</taxon>
        <taxon>Fungi</taxon>
        <taxon>Dikarya</taxon>
        <taxon>Ascomycota</taxon>
        <taxon>Pezizomycotina</taxon>
        <taxon>Dothideomycetes</taxon>
        <taxon>Dothideomycetidae</taxon>
        <taxon>Mycosphaerellales</taxon>
        <taxon>Mycosphaerellaceae</taxon>
        <taxon>Pseudocercospora</taxon>
    </lineage>
</organism>
<sequence>MSDESIGSAAKGLKPCKRYIATHDASGRSVYAGSPEQVFHAIEGVGGMARSYSVSSVPAVLEHGADIKAYQAEDGVASFRRREIVLPQPGANLLVIDLEPGGVSMMHRTVSIDFSICCVGEIDHELDSGEKVRLHPGDHIVQRGTNHRWSNASKDKPARFVACTLPCVPFDIAGQELKEVHVPNTPRSKI</sequence>
<dbReference type="InterPro" id="IPR047142">
    <property type="entry name" value="OryJ/VirC-like"/>
</dbReference>
<proteinExistence type="predicted"/>
<dbReference type="Pfam" id="PF07883">
    <property type="entry name" value="Cupin_2"/>
    <property type="match status" value="1"/>
</dbReference>
<reference evidence="2 3" key="1">
    <citation type="submission" date="2015-07" db="EMBL/GenBank/DDBJ databases">
        <title>Comparative genomics of the Sigatoka disease complex on banana suggests a link between parallel evolutionary changes in Pseudocercospora fijiensis and Pseudocercospora eumusae and increased virulence on the banana host.</title>
        <authorList>
            <person name="Chang T.-C."/>
            <person name="Salvucci A."/>
            <person name="Crous P.W."/>
            <person name="Stergiopoulos I."/>
        </authorList>
    </citation>
    <scope>NUCLEOTIDE SEQUENCE [LARGE SCALE GENOMIC DNA]</scope>
    <source>
        <strain evidence="2 3">CBS 114824</strain>
    </source>
</reference>
<evidence type="ECO:0000313" key="3">
    <source>
        <dbReference type="Proteomes" id="UP000070133"/>
    </source>
</evidence>
<dbReference type="SUPFAM" id="SSF51182">
    <property type="entry name" value="RmlC-like cupins"/>
    <property type="match status" value="1"/>
</dbReference>
<dbReference type="CDD" id="cd02231">
    <property type="entry name" value="cupin_BLL6423-like"/>
    <property type="match status" value="1"/>
</dbReference>
<dbReference type="OrthoDB" id="5840532at2759"/>
<keyword evidence="3" id="KW-1185">Reference proteome</keyword>
<feature type="domain" description="Cupin type-2" evidence="1">
    <location>
        <begin position="95"/>
        <end position="161"/>
    </location>
</feature>
<accession>A0A139H1T4</accession>
<evidence type="ECO:0000259" key="1">
    <source>
        <dbReference type="Pfam" id="PF07883"/>
    </source>
</evidence>
<dbReference type="PANTHER" id="PTHR36156:SF2">
    <property type="entry name" value="CUPIN TYPE-2 DOMAIN-CONTAINING PROTEIN"/>
    <property type="match status" value="1"/>
</dbReference>
<dbReference type="EMBL" id="LFZN01000175">
    <property type="protein sequence ID" value="KXS96417.1"/>
    <property type="molecule type" value="Genomic_DNA"/>
</dbReference>
<evidence type="ECO:0000313" key="2">
    <source>
        <dbReference type="EMBL" id="KXS96417.1"/>
    </source>
</evidence>
<dbReference type="InterPro" id="IPR014710">
    <property type="entry name" value="RmlC-like_jellyroll"/>
</dbReference>
<dbReference type="AlphaFoldDB" id="A0A139H1T4"/>
<protein>
    <recommendedName>
        <fullName evidence="1">Cupin type-2 domain-containing protein</fullName>
    </recommendedName>
</protein>
<dbReference type="PANTHER" id="PTHR36156">
    <property type="entry name" value="SLR2101 PROTEIN"/>
    <property type="match status" value="1"/>
</dbReference>
<dbReference type="Proteomes" id="UP000070133">
    <property type="component" value="Unassembled WGS sequence"/>
</dbReference>
<dbReference type="InterPro" id="IPR013096">
    <property type="entry name" value="Cupin_2"/>
</dbReference>
<dbReference type="STRING" id="321146.A0A139H1T4"/>
<dbReference type="InterPro" id="IPR011051">
    <property type="entry name" value="RmlC_Cupin_sf"/>
</dbReference>
<gene>
    <name evidence="2" type="ORF">AC578_3012</name>
</gene>
<comment type="caution">
    <text evidence="2">The sequence shown here is derived from an EMBL/GenBank/DDBJ whole genome shotgun (WGS) entry which is preliminary data.</text>
</comment>